<evidence type="ECO:0000256" key="8">
    <source>
        <dbReference type="SAM" id="MobiDB-lite"/>
    </source>
</evidence>
<keyword evidence="11" id="KW-1185">Reference proteome</keyword>
<feature type="transmembrane region" description="Helical" evidence="7">
    <location>
        <begin position="141"/>
        <end position="167"/>
    </location>
</feature>
<feature type="transmembrane region" description="Helical" evidence="7">
    <location>
        <begin position="179"/>
        <end position="198"/>
    </location>
</feature>
<keyword evidence="6 7" id="KW-0472">Membrane</keyword>
<reference evidence="11" key="1">
    <citation type="submission" date="2017-08" db="EMBL/GenBank/DDBJ databases">
        <authorList>
            <person name="Varghese N."/>
            <person name="Submissions S."/>
        </authorList>
    </citation>
    <scope>NUCLEOTIDE SEQUENCE [LARGE SCALE GENOMIC DNA]</scope>
    <source>
        <strain evidence="11">JA276</strain>
    </source>
</reference>
<evidence type="ECO:0000256" key="3">
    <source>
        <dbReference type="ARBA" id="ARBA00022475"/>
    </source>
</evidence>
<dbReference type="PANTHER" id="PTHR43386:SF25">
    <property type="entry name" value="PEPTIDE ABC TRANSPORTER PERMEASE PROTEIN"/>
    <property type="match status" value="1"/>
</dbReference>
<dbReference type="Pfam" id="PF00528">
    <property type="entry name" value="BPD_transp_1"/>
    <property type="match status" value="1"/>
</dbReference>
<dbReference type="GO" id="GO:0055085">
    <property type="term" value="P:transmembrane transport"/>
    <property type="evidence" value="ECO:0007669"/>
    <property type="project" value="InterPro"/>
</dbReference>
<evidence type="ECO:0000259" key="9">
    <source>
        <dbReference type="PROSITE" id="PS50928"/>
    </source>
</evidence>
<feature type="transmembrane region" description="Helical" evidence="7">
    <location>
        <begin position="322"/>
        <end position="342"/>
    </location>
</feature>
<dbReference type="Gene3D" id="1.10.3720.10">
    <property type="entry name" value="MetI-like"/>
    <property type="match status" value="1"/>
</dbReference>
<evidence type="ECO:0000256" key="2">
    <source>
        <dbReference type="ARBA" id="ARBA00022448"/>
    </source>
</evidence>
<evidence type="ECO:0000256" key="1">
    <source>
        <dbReference type="ARBA" id="ARBA00004651"/>
    </source>
</evidence>
<feature type="domain" description="ABC transmembrane type-1" evidence="9">
    <location>
        <begin position="137"/>
        <end position="339"/>
    </location>
</feature>
<feature type="transmembrane region" description="Helical" evidence="7">
    <location>
        <begin position="47"/>
        <end position="69"/>
    </location>
</feature>
<evidence type="ECO:0000256" key="4">
    <source>
        <dbReference type="ARBA" id="ARBA00022692"/>
    </source>
</evidence>
<dbReference type="AlphaFoldDB" id="A0A285T6U1"/>
<evidence type="ECO:0000313" key="10">
    <source>
        <dbReference type="EMBL" id="SOC15260.1"/>
    </source>
</evidence>
<dbReference type="InterPro" id="IPR000515">
    <property type="entry name" value="MetI-like"/>
</dbReference>
<dbReference type="OrthoDB" id="9812701at2"/>
<proteinExistence type="inferred from homology"/>
<keyword evidence="2 7" id="KW-0813">Transport</keyword>
<accession>A0A285T6U1</accession>
<dbReference type="SUPFAM" id="SSF161098">
    <property type="entry name" value="MetI-like"/>
    <property type="match status" value="1"/>
</dbReference>
<name>A0A285T6U1_9RHOB</name>
<dbReference type="GO" id="GO:0005886">
    <property type="term" value="C:plasma membrane"/>
    <property type="evidence" value="ECO:0007669"/>
    <property type="project" value="UniProtKB-SubCell"/>
</dbReference>
<comment type="subcellular location">
    <subcellularLocation>
        <location evidence="1 7">Cell membrane</location>
        <topology evidence="1 7">Multi-pass membrane protein</topology>
    </subcellularLocation>
</comment>
<keyword evidence="4 7" id="KW-0812">Transmembrane</keyword>
<sequence length="354" mass="37286">MSLYESEDPDMTTDLDTPPPAPPAGGDPAPPLGPWRRALRGLASSPAAVLSGLGILLIVLAMALAPAYAKYVAKTDPFRSGLSAKIMIDGTRVPVMQRSTEGLGLGVTPIGPTWGPQYFLGADNQGRDVAARFLYGGQNSLFIAGAATLLCLACAALVGIVAGYAGGAIDAVLSNLIDMIWAFPVYLLAISLSIVMLGKSFDFGPIHLSSSSLILPIVIIGLVYVPYVARPVRGRVIAITNSEFVLAARALGIRPSRILWRHILPNVATTLIVFAPMLMALNIVTESSLSFLSVGVQAPNASWGTILQDGQALLYSRPVVSMAPGIAIMVTVMLLNLFGDVLRDILDPKSVRGR</sequence>
<dbReference type="InterPro" id="IPR035906">
    <property type="entry name" value="MetI-like_sf"/>
</dbReference>
<dbReference type="PANTHER" id="PTHR43386">
    <property type="entry name" value="OLIGOPEPTIDE TRANSPORT SYSTEM PERMEASE PROTEIN APPC"/>
    <property type="match status" value="1"/>
</dbReference>
<dbReference type="InterPro" id="IPR050366">
    <property type="entry name" value="BP-dependent_transpt_permease"/>
</dbReference>
<dbReference type="PROSITE" id="PS50928">
    <property type="entry name" value="ABC_TM1"/>
    <property type="match status" value="1"/>
</dbReference>
<protein>
    <submittedName>
        <fullName evidence="10">Peptide/nickel transport system permease protein</fullName>
    </submittedName>
</protein>
<keyword evidence="3" id="KW-1003">Cell membrane</keyword>
<dbReference type="Proteomes" id="UP000219111">
    <property type="component" value="Unassembled WGS sequence"/>
</dbReference>
<dbReference type="CDD" id="cd06261">
    <property type="entry name" value="TM_PBP2"/>
    <property type="match status" value="1"/>
</dbReference>
<dbReference type="EMBL" id="OBMT01000013">
    <property type="protein sequence ID" value="SOC15260.1"/>
    <property type="molecule type" value="Genomic_DNA"/>
</dbReference>
<evidence type="ECO:0000256" key="6">
    <source>
        <dbReference type="ARBA" id="ARBA00023136"/>
    </source>
</evidence>
<feature type="region of interest" description="Disordered" evidence="8">
    <location>
        <begin position="1"/>
        <end position="33"/>
    </location>
</feature>
<feature type="transmembrane region" description="Helical" evidence="7">
    <location>
        <begin position="263"/>
        <end position="284"/>
    </location>
</feature>
<keyword evidence="5 7" id="KW-1133">Transmembrane helix</keyword>
<evidence type="ECO:0000256" key="5">
    <source>
        <dbReference type="ARBA" id="ARBA00022989"/>
    </source>
</evidence>
<gene>
    <name evidence="10" type="ORF">SAMN05877831_11349</name>
</gene>
<organism evidence="10 11">
    <name type="scientific">Rhodobacter maris</name>
    <dbReference type="NCBI Taxonomy" id="446682"/>
    <lineage>
        <taxon>Bacteria</taxon>
        <taxon>Pseudomonadati</taxon>
        <taxon>Pseudomonadota</taxon>
        <taxon>Alphaproteobacteria</taxon>
        <taxon>Rhodobacterales</taxon>
        <taxon>Rhodobacter group</taxon>
        <taxon>Rhodobacter</taxon>
    </lineage>
</organism>
<evidence type="ECO:0000256" key="7">
    <source>
        <dbReference type="RuleBase" id="RU363032"/>
    </source>
</evidence>
<evidence type="ECO:0000313" key="11">
    <source>
        <dbReference type="Proteomes" id="UP000219111"/>
    </source>
</evidence>
<feature type="transmembrane region" description="Helical" evidence="7">
    <location>
        <begin position="210"/>
        <end position="229"/>
    </location>
</feature>
<comment type="similarity">
    <text evidence="7">Belongs to the binding-protein-dependent transport system permease family.</text>
</comment>
<feature type="compositionally biased region" description="Acidic residues" evidence="8">
    <location>
        <begin position="1"/>
        <end position="13"/>
    </location>
</feature>
<feature type="compositionally biased region" description="Pro residues" evidence="8">
    <location>
        <begin position="17"/>
        <end position="33"/>
    </location>
</feature>